<comment type="caution">
    <text evidence="3">The sequence shown here is derived from an EMBL/GenBank/DDBJ whole genome shotgun (WGS) entry which is preliminary data.</text>
</comment>
<keyword evidence="2" id="KW-0812">Transmembrane</keyword>
<dbReference type="SUPFAM" id="SSF103473">
    <property type="entry name" value="MFS general substrate transporter"/>
    <property type="match status" value="1"/>
</dbReference>
<dbReference type="Proteomes" id="UP000829685">
    <property type="component" value="Unassembled WGS sequence"/>
</dbReference>
<evidence type="ECO:0000256" key="1">
    <source>
        <dbReference type="SAM" id="MobiDB-lite"/>
    </source>
</evidence>
<organism evidence="3 4">
    <name type="scientific">Neoarthrinium moseri</name>
    <dbReference type="NCBI Taxonomy" id="1658444"/>
    <lineage>
        <taxon>Eukaryota</taxon>
        <taxon>Fungi</taxon>
        <taxon>Dikarya</taxon>
        <taxon>Ascomycota</taxon>
        <taxon>Pezizomycotina</taxon>
        <taxon>Sordariomycetes</taxon>
        <taxon>Xylariomycetidae</taxon>
        <taxon>Amphisphaeriales</taxon>
        <taxon>Apiosporaceae</taxon>
        <taxon>Neoarthrinium</taxon>
    </lineage>
</organism>
<keyword evidence="2" id="KW-0472">Membrane</keyword>
<evidence type="ECO:0000256" key="2">
    <source>
        <dbReference type="SAM" id="Phobius"/>
    </source>
</evidence>
<dbReference type="InterPro" id="IPR036259">
    <property type="entry name" value="MFS_trans_sf"/>
</dbReference>
<dbReference type="EMBL" id="JAFIMR010000009">
    <property type="protein sequence ID" value="KAI1874652.1"/>
    <property type="molecule type" value="Genomic_DNA"/>
</dbReference>
<evidence type="ECO:0000313" key="3">
    <source>
        <dbReference type="EMBL" id="KAI1874652.1"/>
    </source>
</evidence>
<dbReference type="OrthoDB" id="5667at2759"/>
<evidence type="ECO:0000313" key="4">
    <source>
        <dbReference type="Proteomes" id="UP000829685"/>
    </source>
</evidence>
<feature type="transmembrane region" description="Helical" evidence="2">
    <location>
        <begin position="102"/>
        <end position="126"/>
    </location>
</feature>
<protein>
    <submittedName>
        <fullName evidence="3">Uncharacterized protein</fullName>
    </submittedName>
</protein>
<proteinExistence type="predicted"/>
<dbReference type="AlphaFoldDB" id="A0A9P9WQC7"/>
<name>A0A9P9WQC7_9PEZI</name>
<reference evidence="3" key="1">
    <citation type="submission" date="2021-03" db="EMBL/GenBank/DDBJ databases">
        <title>Revisited historic fungal species revealed as producer of novel bioactive compounds through whole genome sequencing and comparative genomics.</title>
        <authorList>
            <person name="Vignolle G.A."/>
            <person name="Hochenegger N."/>
            <person name="Mach R.L."/>
            <person name="Mach-Aigner A.R."/>
            <person name="Javad Rahimi M."/>
            <person name="Salim K.A."/>
            <person name="Chan C.M."/>
            <person name="Lim L.B.L."/>
            <person name="Cai F."/>
            <person name="Druzhinina I.S."/>
            <person name="U'Ren J.M."/>
            <person name="Derntl C."/>
        </authorList>
    </citation>
    <scope>NUCLEOTIDE SEQUENCE</scope>
    <source>
        <strain evidence="3">TUCIM 5799</strain>
    </source>
</reference>
<keyword evidence="4" id="KW-1185">Reference proteome</keyword>
<feature type="region of interest" description="Disordered" evidence="1">
    <location>
        <begin position="1"/>
        <end position="20"/>
    </location>
</feature>
<accession>A0A9P9WQC7</accession>
<gene>
    <name evidence="3" type="ORF">JX265_004860</name>
</gene>
<keyword evidence="2" id="KW-1133">Transmembrane helix</keyword>
<feature type="transmembrane region" description="Helical" evidence="2">
    <location>
        <begin position="42"/>
        <end position="63"/>
    </location>
</feature>
<feature type="transmembrane region" description="Helical" evidence="2">
    <location>
        <begin position="138"/>
        <end position="158"/>
    </location>
</feature>
<feature type="transmembrane region" description="Helical" evidence="2">
    <location>
        <begin position="69"/>
        <end position="90"/>
    </location>
</feature>
<sequence length="257" mass="27709">MPSEKAVPTGSDVGGEFKRTPDEPQLSYKLGNMNWADFAGRWNVFIIACALSGVAELALWMPATYESAVIGFAVMYGFVSCAFIGLFAALPESVSPMPEVECRMGVVMLFVSIPALTMAPIGGQILQSSADGWVHMKIVGGAMCFAGSAIMICAKVLYTQKFSGALRRFGGRPYILTHRKSDGWNFLEGHRSLAGGPRRGAHNHTERMCGQSRGSDQHVDIFAEVIEGAGNLDGSVKDEDDAGKSRMRQIHALWGDA</sequence>